<name>A0AAN7PI49_MYCAM</name>
<evidence type="ECO:0000313" key="2">
    <source>
        <dbReference type="Proteomes" id="UP001333110"/>
    </source>
</evidence>
<dbReference type="PANTHER" id="PTHR33332">
    <property type="entry name" value="REVERSE TRANSCRIPTASE DOMAIN-CONTAINING PROTEIN"/>
    <property type="match status" value="1"/>
</dbReference>
<gene>
    <name evidence="1" type="ORF">QYF61_014424</name>
</gene>
<evidence type="ECO:0000313" key="1">
    <source>
        <dbReference type="EMBL" id="KAK4830965.1"/>
    </source>
</evidence>
<proteinExistence type="predicted"/>
<sequence length="364" mass="40891">MLGPVLFNIFISNIGSGIESTLRKSAGDTKLGSAVDMLEGRDAIQSLTGLRIGSMLGDEGIESSPEEKDLGVLVDEKLDMSWQCALAAQKANCILGCIKRSVASRLRERFSPPLLHSHETNLEYCIQLWSPQCKKHMDLLEWVQRRATKMIRGMEHLSYGVVQPGQLGERTRGNGFKLKEGRLRLDIRKKIFYSEGGQTLEQVAQRSCGCPIYWKCSRSQSLRLEFTPEFQPVQYSSTETAAMPWPSASPGARPLLLPRCSQAQQIHGEKLERVQKGAMKMLKDLEWMNPKGRLWEMILFILGKGRLRRDTIAPDNCSKCSCKDDSTKLFSLVADEVTRDNSHKLQCGMFRLDFSKTLFSGGIV</sequence>
<dbReference type="EMBL" id="JAUNZN010000001">
    <property type="protein sequence ID" value="KAK4830965.1"/>
    <property type="molecule type" value="Genomic_DNA"/>
</dbReference>
<dbReference type="AlphaFoldDB" id="A0AAN7PI49"/>
<dbReference type="Proteomes" id="UP001333110">
    <property type="component" value="Unassembled WGS sequence"/>
</dbReference>
<protein>
    <submittedName>
        <fullName evidence="1">Uncharacterized protein</fullName>
    </submittedName>
</protein>
<accession>A0AAN7PI49</accession>
<organism evidence="1 2">
    <name type="scientific">Mycteria americana</name>
    <name type="common">Wood stork</name>
    <dbReference type="NCBI Taxonomy" id="33587"/>
    <lineage>
        <taxon>Eukaryota</taxon>
        <taxon>Metazoa</taxon>
        <taxon>Chordata</taxon>
        <taxon>Craniata</taxon>
        <taxon>Vertebrata</taxon>
        <taxon>Euteleostomi</taxon>
        <taxon>Archelosauria</taxon>
        <taxon>Archosauria</taxon>
        <taxon>Dinosauria</taxon>
        <taxon>Saurischia</taxon>
        <taxon>Theropoda</taxon>
        <taxon>Coelurosauria</taxon>
        <taxon>Aves</taxon>
        <taxon>Neognathae</taxon>
        <taxon>Neoaves</taxon>
        <taxon>Aequornithes</taxon>
        <taxon>Ciconiiformes</taxon>
        <taxon>Ciconiidae</taxon>
        <taxon>Mycteria</taxon>
    </lineage>
</organism>
<comment type="caution">
    <text evidence="1">The sequence shown here is derived from an EMBL/GenBank/DDBJ whole genome shotgun (WGS) entry which is preliminary data.</text>
</comment>
<reference evidence="1 2" key="1">
    <citation type="journal article" date="2023" name="J. Hered.">
        <title>Chromosome-level genome of the wood stork (Mycteria americana) provides insight into avian chromosome evolution.</title>
        <authorList>
            <person name="Flamio R. Jr."/>
            <person name="Ramstad K.M."/>
        </authorList>
    </citation>
    <scope>NUCLEOTIDE SEQUENCE [LARGE SCALE GENOMIC DNA]</scope>
    <source>
        <strain evidence="1">JAX WOST 10</strain>
    </source>
</reference>
<keyword evidence="2" id="KW-1185">Reference proteome</keyword>